<dbReference type="KEGG" id="pnp:IJ22_15150"/>
<feature type="transmembrane region" description="Helical" evidence="1">
    <location>
        <begin position="166"/>
        <end position="184"/>
    </location>
</feature>
<feature type="transmembrane region" description="Helical" evidence="1">
    <location>
        <begin position="385"/>
        <end position="403"/>
    </location>
</feature>
<feature type="transmembrane region" description="Helical" evidence="1">
    <location>
        <begin position="432"/>
        <end position="455"/>
    </location>
</feature>
<feature type="transmembrane region" description="Helical" evidence="1">
    <location>
        <begin position="138"/>
        <end position="159"/>
    </location>
</feature>
<dbReference type="PANTHER" id="PTHR35342:SF5">
    <property type="entry name" value="TRICARBOXYLIC TRANSPORT PROTEIN"/>
    <property type="match status" value="1"/>
</dbReference>
<reference evidence="4" key="1">
    <citation type="submission" date="2015-12" db="EMBL/GenBank/DDBJ databases">
        <title>Complete genome sequences of two moderately thermophilic Paenibacillus species.</title>
        <authorList>
            <person name="Butler R.III."/>
            <person name="Wang J."/>
            <person name="Stark B.C."/>
            <person name="Pombert J.-F."/>
        </authorList>
    </citation>
    <scope>NUCLEOTIDE SEQUENCE [LARGE SCALE GENOMIC DNA]</scope>
    <source>
        <strain evidence="4">32O-Y</strain>
    </source>
</reference>
<accession>A0A0U2VEE4</accession>
<dbReference type="EMBL" id="CP013652">
    <property type="protein sequence ID" value="ALS21891.1"/>
    <property type="molecule type" value="Genomic_DNA"/>
</dbReference>
<dbReference type="AlphaFoldDB" id="A0A0U2VEE4"/>
<keyword evidence="1" id="KW-1133">Transmembrane helix</keyword>
<feature type="transmembrane region" description="Helical" evidence="1">
    <location>
        <begin position="20"/>
        <end position="40"/>
    </location>
</feature>
<dbReference type="PATRIC" id="fig|162209.4.peg.1605"/>
<feature type="transmembrane region" description="Helical" evidence="1">
    <location>
        <begin position="409"/>
        <end position="425"/>
    </location>
</feature>
<evidence type="ECO:0000313" key="4">
    <source>
        <dbReference type="Proteomes" id="UP000061660"/>
    </source>
</evidence>
<feature type="domain" description="DUF112" evidence="2">
    <location>
        <begin position="20"/>
        <end position="437"/>
    </location>
</feature>
<name>A0A0U2VEE4_9BACL</name>
<keyword evidence="1" id="KW-0812">Transmembrane</keyword>
<dbReference type="STRING" id="162209.IJ22_15150"/>
<protein>
    <submittedName>
        <fullName evidence="3">Transporter</fullName>
    </submittedName>
</protein>
<organism evidence="3 4">
    <name type="scientific">Paenibacillus naphthalenovorans</name>
    <dbReference type="NCBI Taxonomy" id="162209"/>
    <lineage>
        <taxon>Bacteria</taxon>
        <taxon>Bacillati</taxon>
        <taxon>Bacillota</taxon>
        <taxon>Bacilli</taxon>
        <taxon>Bacillales</taxon>
        <taxon>Paenibacillaceae</taxon>
        <taxon>Paenibacillus</taxon>
    </lineage>
</organism>
<proteinExistence type="predicted"/>
<evidence type="ECO:0000256" key="1">
    <source>
        <dbReference type="SAM" id="Phobius"/>
    </source>
</evidence>
<sequence length="501" mass="52648">MELFSNLFVGFEHAISGWNLLYCLVGVTIGMLVGVMPGLGPTAGTAILIPLTFGLDPMSAIIMLSGIFYGAMYGGTITSVLINTPGEAASVITCLDGHQMAKQGRAGVALGVAGIGSFIGGTAAILGLAFVGPPLAHFALRFGPPEFFALMMVGLLMLIGLMGRSLVKGMIAAIIGLLLSLIGMDPVSASIRFTFDQMELLNGFDFVAIAMGLFGISEILLNAENAMKVGKPPKVKGLFPNKEEWAPTMKAIGRGTGLGFILGLIPGANAVIASLMSYSLEKKMAKDPTRFGKGAIEGVAGPETANNAYSGAALIPLFTLGIPSSPTVAVILGAFILHGLTPGPQLFQNNPDFVWGVIASMFIGNLILLFMNLPMAGMWAKIALVPYKLLFPIILIISILGVYSVNNSLWDVGVMFMFGIIGYFMKKLDIPIAATVLTFVLGALIETSLLQSLAMSEGSLMIFFERPISAVLMIVALVVLAGSIISVVKKKRGMLASDVEM</sequence>
<keyword evidence="1" id="KW-0472">Membrane</keyword>
<dbReference type="Pfam" id="PF01970">
    <property type="entry name" value="TctA"/>
    <property type="match status" value="1"/>
</dbReference>
<feature type="transmembrane region" description="Helical" evidence="1">
    <location>
        <begin position="467"/>
        <end position="488"/>
    </location>
</feature>
<feature type="transmembrane region" description="Helical" evidence="1">
    <location>
        <begin position="353"/>
        <end position="373"/>
    </location>
</feature>
<keyword evidence="4" id="KW-1185">Reference proteome</keyword>
<dbReference type="PANTHER" id="PTHR35342">
    <property type="entry name" value="TRICARBOXYLIC TRANSPORT PROTEIN"/>
    <property type="match status" value="1"/>
</dbReference>
<feature type="transmembrane region" description="Helical" evidence="1">
    <location>
        <begin position="60"/>
        <end position="82"/>
    </location>
</feature>
<dbReference type="InterPro" id="IPR002823">
    <property type="entry name" value="DUF112_TM"/>
</dbReference>
<evidence type="ECO:0000313" key="3">
    <source>
        <dbReference type="EMBL" id="ALS21891.1"/>
    </source>
</evidence>
<feature type="transmembrane region" description="Helical" evidence="1">
    <location>
        <begin position="258"/>
        <end position="280"/>
    </location>
</feature>
<reference evidence="3 4" key="2">
    <citation type="journal article" date="2016" name="Genome Announc.">
        <title>Complete Genome Sequences of Two Interactive Moderate Thermophiles, Paenibacillus napthalenovorans 32O-Y and Paenibacillus sp. 32O-W.</title>
        <authorList>
            <person name="Butler R.R.III."/>
            <person name="Wang J."/>
            <person name="Stark B.C."/>
            <person name="Pombert J.F."/>
        </authorList>
    </citation>
    <scope>NUCLEOTIDE SEQUENCE [LARGE SCALE GENOMIC DNA]</scope>
    <source>
        <strain evidence="3 4">32O-Y</strain>
    </source>
</reference>
<evidence type="ECO:0000259" key="2">
    <source>
        <dbReference type="Pfam" id="PF01970"/>
    </source>
</evidence>
<dbReference type="Proteomes" id="UP000061660">
    <property type="component" value="Chromosome"/>
</dbReference>
<dbReference type="RefSeq" id="WP_062408262.1">
    <property type="nucleotide sequence ID" value="NZ_CP013652.1"/>
</dbReference>
<feature type="transmembrane region" description="Helical" evidence="1">
    <location>
        <begin position="108"/>
        <end position="132"/>
    </location>
</feature>
<gene>
    <name evidence="3" type="ORF">IJ22_15150</name>
</gene>